<dbReference type="Pfam" id="PF08478">
    <property type="entry name" value="POTRA_1"/>
    <property type="match status" value="1"/>
</dbReference>
<evidence type="ECO:0000259" key="10">
    <source>
        <dbReference type="PROSITE" id="PS51779"/>
    </source>
</evidence>
<comment type="subcellular location">
    <subcellularLocation>
        <location evidence="1">Membrane</location>
    </subcellularLocation>
</comment>
<feature type="region of interest" description="Disordered" evidence="8">
    <location>
        <begin position="1"/>
        <end position="86"/>
    </location>
</feature>
<evidence type="ECO:0000256" key="4">
    <source>
        <dbReference type="ARBA" id="ARBA00022692"/>
    </source>
</evidence>
<feature type="compositionally biased region" description="Acidic residues" evidence="8">
    <location>
        <begin position="18"/>
        <end position="53"/>
    </location>
</feature>
<name>A0A239ZZH9_9CORY</name>
<sequence>MSTVIGNPDDETPKDTPEQEPEPDTEPDTEEEPVESEPEPESEEPEEPEEPEPAPEPAPEPEPAAERREAPEPEPDPEERKRTRRRTIASVGVSLLVLAGIAAAMPFTPMMPVHGVNVDGNAALTPEQVEELTGIVPETPMGRVDVRAAAEGVAANPWVKSATVKRDWPSSIQVDVEEYTAVAFVALEDGAHLIDAEGKDFLVADPPPGAMELVGPGIEDEEGKRAAVEIAASISEKARGQVEALDARGPYEYVLRLREGRTVVWGAAEDNANKALALESVLQMEGTEFNISNPELVTSR</sequence>
<dbReference type="InterPro" id="IPR034746">
    <property type="entry name" value="POTRA"/>
</dbReference>
<dbReference type="InterPro" id="IPR050487">
    <property type="entry name" value="FtsQ_DivIB"/>
</dbReference>
<evidence type="ECO:0000256" key="5">
    <source>
        <dbReference type="ARBA" id="ARBA00022989"/>
    </source>
</evidence>
<evidence type="ECO:0000256" key="9">
    <source>
        <dbReference type="SAM" id="Phobius"/>
    </source>
</evidence>
<dbReference type="PROSITE" id="PS51779">
    <property type="entry name" value="POTRA"/>
    <property type="match status" value="1"/>
</dbReference>
<evidence type="ECO:0000256" key="8">
    <source>
        <dbReference type="SAM" id="MobiDB-lite"/>
    </source>
</evidence>
<evidence type="ECO:0000256" key="3">
    <source>
        <dbReference type="ARBA" id="ARBA00022618"/>
    </source>
</evidence>
<feature type="transmembrane region" description="Helical" evidence="9">
    <location>
        <begin position="88"/>
        <end position="107"/>
    </location>
</feature>
<dbReference type="RefSeq" id="WP_231910281.1">
    <property type="nucleotide sequence ID" value="NZ_CP009211.1"/>
</dbReference>
<evidence type="ECO:0000256" key="1">
    <source>
        <dbReference type="ARBA" id="ARBA00004370"/>
    </source>
</evidence>
<gene>
    <name evidence="11" type="primary">divIB</name>
    <name evidence="11" type="ORF">SAMEA4535761_01691</name>
</gene>
<keyword evidence="6 9" id="KW-0472">Membrane</keyword>
<keyword evidence="5 9" id="KW-1133">Transmembrane helix</keyword>
<reference evidence="11 12" key="1">
    <citation type="submission" date="2017-06" db="EMBL/GenBank/DDBJ databases">
        <authorList>
            <consortium name="Pathogen Informatics"/>
        </authorList>
    </citation>
    <scope>NUCLEOTIDE SEQUENCE [LARGE SCALE GENOMIC DNA]</scope>
    <source>
        <strain evidence="11 12">NCTC13015</strain>
    </source>
</reference>
<protein>
    <submittedName>
        <fullName evidence="11">Cell division protein</fullName>
    </submittedName>
</protein>
<keyword evidence="2" id="KW-1003">Cell membrane</keyword>
<dbReference type="GO" id="GO:0051301">
    <property type="term" value="P:cell division"/>
    <property type="evidence" value="ECO:0007669"/>
    <property type="project" value="UniProtKB-KW"/>
</dbReference>
<dbReference type="AlphaFoldDB" id="A0A239ZZH9"/>
<organism evidence="11 12">
    <name type="scientific">Corynebacterium imitans</name>
    <dbReference type="NCBI Taxonomy" id="156978"/>
    <lineage>
        <taxon>Bacteria</taxon>
        <taxon>Bacillati</taxon>
        <taxon>Actinomycetota</taxon>
        <taxon>Actinomycetes</taxon>
        <taxon>Mycobacteriales</taxon>
        <taxon>Corynebacteriaceae</taxon>
        <taxon>Corynebacterium</taxon>
    </lineage>
</organism>
<evidence type="ECO:0000256" key="7">
    <source>
        <dbReference type="ARBA" id="ARBA00023306"/>
    </source>
</evidence>
<feature type="domain" description="POTRA" evidence="10">
    <location>
        <begin position="111"/>
        <end position="179"/>
    </location>
</feature>
<dbReference type="GO" id="GO:0005886">
    <property type="term" value="C:plasma membrane"/>
    <property type="evidence" value="ECO:0007669"/>
    <property type="project" value="TreeGrafter"/>
</dbReference>
<dbReference type="EMBL" id="LT906467">
    <property type="protein sequence ID" value="SNV76601.1"/>
    <property type="molecule type" value="Genomic_DNA"/>
</dbReference>
<evidence type="ECO:0000313" key="12">
    <source>
        <dbReference type="Proteomes" id="UP000215374"/>
    </source>
</evidence>
<dbReference type="PANTHER" id="PTHR37820">
    <property type="entry name" value="CELL DIVISION PROTEIN DIVIB"/>
    <property type="match status" value="1"/>
</dbReference>
<proteinExistence type="predicted"/>
<evidence type="ECO:0000313" key="11">
    <source>
        <dbReference type="EMBL" id="SNV76601.1"/>
    </source>
</evidence>
<keyword evidence="4 9" id="KW-0812">Transmembrane</keyword>
<dbReference type="InterPro" id="IPR013685">
    <property type="entry name" value="POTRA_FtsQ_type"/>
</dbReference>
<evidence type="ECO:0000256" key="6">
    <source>
        <dbReference type="ARBA" id="ARBA00023136"/>
    </source>
</evidence>
<accession>A0A239ZZH9</accession>
<evidence type="ECO:0000256" key="2">
    <source>
        <dbReference type="ARBA" id="ARBA00022475"/>
    </source>
</evidence>
<dbReference type="Proteomes" id="UP000215374">
    <property type="component" value="Chromosome 1"/>
</dbReference>
<dbReference type="PANTHER" id="PTHR37820:SF1">
    <property type="entry name" value="CELL DIVISION PROTEIN FTSQ"/>
    <property type="match status" value="1"/>
</dbReference>
<dbReference type="Gene3D" id="3.10.20.310">
    <property type="entry name" value="membrane protein fhac"/>
    <property type="match status" value="1"/>
</dbReference>
<keyword evidence="3 11" id="KW-0132">Cell division</keyword>
<keyword evidence="7" id="KW-0131">Cell cycle</keyword>